<evidence type="ECO:0000313" key="2">
    <source>
        <dbReference type="EMBL" id="KGO86700.1"/>
    </source>
</evidence>
<reference evidence="2 3" key="1">
    <citation type="submission" date="2013-09" db="EMBL/GenBank/DDBJ databases">
        <authorList>
            <person name="Zeng Z."/>
            <person name="Chen C."/>
        </authorList>
    </citation>
    <scope>NUCLEOTIDE SEQUENCE [LARGE SCALE GENOMIC DNA]</scope>
    <source>
        <strain evidence="2 3">WB 3.3-2</strain>
    </source>
</reference>
<proteinExistence type="predicted"/>
<dbReference type="STRING" id="1121895.GCA_000378485_00205"/>
<keyword evidence="3" id="KW-1185">Reference proteome</keyword>
<dbReference type="EMBL" id="JRLX01000008">
    <property type="protein sequence ID" value="KGO86700.1"/>
    <property type="molecule type" value="Genomic_DNA"/>
</dbReference>
<feature type="transmembrane region" description="Helical" evidence="1">
    <location>
        <begin position="7"/>
        <end position="27"/>
    </location>
</feature>
<evidence type="ECO:0000256" key="1">
    <source>
        <dbReference type="SAM" id="Phobius"/>
    </source>
</evidence>
<protein>
    <submittedName>
        <fullName evidence="2">Uncharacterized protein</fullName>
    </submittedName>
</protein>
<dbReference type="AlphaFoldDB" id="A0A0A2MEJ4"/>
<dbReference type="RefSeq" id="WP_020211330.1">
    <property type="nucleotide sequence ID" value="NZ_JRLX01000008.1"/>
</dbReference>
<gene>
    <name evidence="2" type="ORF">Q765_08695</name>
</gene>
<evidence type="ECO:0000313" key="3">
    <source>
        <dbReference type="Proteomes" id="UP000030152"/>
    </source>
</evidence>
<accession>A0A0A2MEJ4</accession>
<keyword evidence="1" id="KW-0472">Membrane</keyword>
<sequence>MISIKKIVLTIALILGLIVVVILVFNFKKTNEYYSVKTIDAEVVQIVGDSVEGLTIQNYNENQKGRMGIILKFKKEFKAGKRSEKMLLDGREPGRSGTMDAITQFSINFTQNGIVYKIKDSLLAKDILYKSSGGGDEDNFYKNNISLGKFINDININAEYTKGFSFVDTKLYFWLTPKMDSIVRSGQGKFTLNFESDILKVHKVIDSK</sequence>
<keyword evidence="1" id="KW-0812">Transmembrane</keyword>
<organism evidence="2 3">
    <name type="scientific">Flavobacterium rivuli WB 3.3-2 = DSM 21788</name>
    <dbReference type="NCBI Taxonomy" id="1121895"/>
    <lineage>
        <taxon>Bacteria</taxon>
        <taxon>Pseudomonadati</taxon>
        <taxon>Bacteroidota</taxon>
        <taxon>Flavobacteriia</taxon>
        <taxon>Flavobacteriales</taxon>
        <taxon>Flavobacteriaceae</taxon>
        <taxon>Flavobacterium</taxon>
    </lineage>
</organism>
<keyword evidence="1" id="KW-1133">Transmembrane helix</keyword>
<dbReference type="Proteomes" id="UP000030152">
    <property type="component" value="Unassembled WGS sequence"/>
</dbReference>
<name>A0A0A2MEJ4_9FLAO</name>
<comment type="caution">
    <text evidence="2">The sequence shown here is derived from an EMBL/GenBank/DDBJ whole genome shotgun (WGS) entry which is preliminary data.</text>
</comment>